<feature type="compositionally biased region" description="Polar residues" evidence="1">
    <location>
        <begin position="18"/>
        <end position="28"/>
    </location>
</feature>
<feature type="compositionally biased region" description="Basic and acidic residues" evidence="1">
    <location>
        <begin position="1"/>
        <end position="17"/>
    </location>
</feature>
<evidence type="ECO:0000313" key="4">
    <source>
        <dbReference type="WBParaSite" id="SBAD_0000435801-mRNA-1"/>
    </source>
</evidence>
<gene>
    <name evidence="2" type="ORF">SBAD_LOCUS4176</name>
</gene>
<dbReference type="AlphaFoldDB" id="A0A183IKN0"/>
<evidence type="ECO:0000256" key="1">
    <source>
        <dbReference type="SAM" id="MobiDB-lite"/>
    </source>
</evidence>
<reference evidence="4" key="1">
    <citation type="submission" date="2016-06" db="UniProtKB">
        <authorList>
            <consortium name="WormBaseParasite"/>
        </authorList>
    </citation>
    <scope>IDENTIFICATION</scope>
</reference>
<evidence type="ECO:0000313" key="3">
    <source>
        <dbReference type="Proteomes" id="UP000270296"/>
    </source>
</evidence>
<keyword evidence="3" id="KW-1185">Reference proteome</keyword>
<feature type="region of interest" description="Disordered" evidence="1">
    <location>
        <begin position="1"/>
        <end position="37"/>
    </location>
</feature>
<sequence length="103" mass="10930">MCRKSDAAEGRLVRDSDSTNPITPSQSKPGRRLNAGANTTVWPCDIKLLNRFAGAMSTFVVEIAATHLPTTACFGTSPSVVSRHPTHISIGRCSVPSVLVPDP</sequence>
<reference evidence="2 3" key="2">
    <citation type="submission" date="2018-11" db="EMBL/GenBank/DDBJ databases">
        <authorList>
            <consortium name="Pathogen Informatics"/>
        </authorList>
    </citation>
    <scope>NUCLEOTIDE SEQUENCE [LARGE SCALE GENOMIC DNA]</scope>
</reference>
<protein>
    <submittedName>
        <fullName evidence="2 4">Uncharacterized protein</fullName>
    </submittedName>
</protein>
<organism evidence="4">
    <name type="scientific">Soboliphyme baturini</name>
    <dbReference type="NCBI Taxonomy" id="241478"/>
    <lineage>
        <taxon>Eukaryota</taxon>
        <taxon>Metazoa</taxon>
        <taxon>Ecdysozoa</taxon>
        <taxon>Nematoda</taxon>
        <taxon>Enoplea</taxon>
        <taxon>Dorylaimia</taxon>
        <taxon>Dioctophymatida</taxon>
        <taxon>Dioctophymatoidea</taxon>
        <taxon>Soboliphymatidae</taxon>
        <taxon>Soboliphyme</taxon>
    </lineage>
</organism>
<dbReference type="EMBL" id="UZAM01008170">
    <property type="protein sequence ID" value="VDP03591.1"/>
    <property type="molecule type" value="Genomic_DNA"/>
</dbReference>
<proteinExistence type="predicted"/>
<evidence type="ECO:0000313" key="2">
    <source>
        <dbReference type="EMBL" id="VDP03591.1"/>
    </source>
</evidence>
<name>A0A183IKN0_9BILA</name>
<accession>A0A183IKN0</accession>
<dbReference type="Proteomes" id="UP000270296">
    <property type="component" value="Unassembled WGS sequence"/>
</dbReference>
<dbReference type="WBParaSite" id="SBAD_0000435801-mRNA-1">
    <property type="protein sequence ID" value="SBAD_0000435801-mRNA-1"/>
    <property type="gene ID" value="SBAD_0000435801"/>
</dbReference>